<organism evidence="2 3">
    <name type="scientific">Heliorestis convoluta</name>
    <dbReference type="NCBI Taxonomy" id="356322"/>
    <lineage>
        <taxon>Bacteria</taxon>
        <taxon>Bacillati</taxon>
        <taxon>Bacillota</taxon>
        <taxon>Clostridia</taxon>
        <taxon>Eubacteriales</taxon>
        <taxon>Heliobacteriaceae</taxon>
        <taxon>Heliorestis</taxon>
    </lineage>
</organism>
<feature type="transmembrane region" description="Helical" evidence="1">
    <location>
        <begin position="48"/>
        <end position="67"/>
    </location>
</feature>
<reference evidence="3" key="1">
    <citation type="submission" date="2019-11" db="EMBL/GenBank/DDBJ databases">
        <title>Genome sequence of Heliorestis convoluta strain HH, an alkaliphilic and minimalistic phototrophic bacterium from a soda lake in Egypt.</title>
        <authorList>
            <person name="Dewey E.D."/>
            <person name="Stokes L.M."/>
            <person name="Burchell B.M."/>
            <person name="Shaffer K.N."/>
            <person name="Huntington A.M."/>
            <person name="Baker J.M."/>
            <person name="Nadendla S."/>
            <person name="Giglio M.G."/>
            <person name="Touchman J.W."/>
            <person name="Blankenship R.E."/>
            <person name="Madigan M.T."/>
            <person name="Sattley W.M."/>
        </authorList>
    </citation>
    <scope>NUCLEOTIDE SEQUENCE [LARGE SCALE GENOMIC DNA]</scope>
    <source>
        <strain evidence="3">HH</strain>
    </source>
</reference>
<sequence>MKLQTKKRFMRLLVGGLFVPSLLFGFLLRPLLQEMDIDLSFFQFSMELTGLLAFLMLVIAMTSLYFVEQWSEQDFVRNKKSKVLIQEEVKEDKVNEIGVKNNKLTEKEDSSRADINRIGEDILLLLNQFAKKIGLQTARLKGTLQVMEEDVGQHSQLQTYSRLLQHQLVEQERLWQDIYNGLIRNPSFSWTRLEQILQVLPREGLSANFIREKIWTDGEKVKLAFSHLARVEALHGIRCIDGDTQRPLQLTFIVFFENKTEKDASLEENLHYLLAYCIFYKLKLLVKKSYQDEDKSLLWTLEFPLQEEYLSSSEKGGCRGVSNPIDHC</sequence>
<keyword evidence="1" id="KW-0812">Transmembrane</keyword>
<dbReference type="Proteomes" id="UP000366051">
    <property type="component" value="Chromosome"/>
</dbReference>
<evidence type="ECO:0000313" key="2">
    <source>
        <dbReference type="EMBL" id="QGG49309.1"/>
    </source>
</evidence>
<keyword evidence="1" id="KW-0472">Membrane</keyword>
<gene>
    <name evidence="2" type="ORF">FTV88_3243</name>
</gene>
<dbReference type="AlphaFoldDB" id="A0A5Q2N603"/>
<evidence type="ECO:0000256" key="1">
    <source>
        <dbReference type="SAM" id="Phobius"/>
    </source>
</evidence>
<feature type="transmembrane region" description="Helical" evidence="1">
    <location>
        <begin position="12"/>
        <end position="28"/>
    </location>
</feature>
<dbReference type="OrthoDB" id="9849553at2"/>
<evidence type="ECO:0000313" key="3">
    <source>
        <dbReference type="Proteomes" id="UP000366051"/>
    </source>
</evidence>
<name>A0A5Q2N603_9FIRM</name>
<keyword evidence="3" id="KW-1185">Reference proteome</keyword>
<dbReference type="KEGG" id="hcv:FTV88_3243"/>
<dbReference type="RefSeq" id="WP_153726317.1">
    <property type="nucleotide sequence ID" value="NZ_CP045875.1"/>
</dbReference>
<accession>A0A5Q2N603</accession>
<dbReference type="EMBL" id="CP045875">
    <property type="protein sequence ID" value="QGG49309.1"/>
    <property type="molecule type" value="Genomic_DNA"/>
</dbReference>
<protein>
    <submittedName>
        <fullName evidence="2">Uncharacterized protein</fullName>
    </submittedName>
</protein>
<proteinExistence type="predicted"/>
<keyword evidence="1" id="KW-1133">Transmembrane helix</keyword>